<name>A0ABU0F6E5_9PSEU</name>
<evidence type="ECO:0000256" key="4">
    <source>
        <dbReference type="PROSITE-ProRule" id="PRU00335"/>
    </source>
</evidence>
<evidence type="ECO:0000256" key="3">
    <source>
        <dbReference type="ARBA" id="ARBA00023163"/>
    </source>
</evidence>
<dbReference type="Gene3D" id="1.10.357.10">
    <property type="entry name" value="Tetracycline Repressor, domain 2"/>
    <property type="match status" value="1"/>
</dbReference>
<keyword evidence="7" id="KW-1185">Reference proteome</keyword>
<gene>
    <name evidence="6" type="ORF">FB470_007159</name>
</gene>
<dbReference type="EMBL" id="JAUSUT010000001">
    <property type="protein sequence ID" value="MDQ0383165.1"/>
    <property type="molecule type" value="Genomic_DNA"/>
</dbReference>
<evidence type="ECO:0000256" key="2">
    <source>
        <dbReference type="ARBA" id="ARBA00023125"/>
    </source>
</evidence>
<dbReference type="InterPro" id="IPR050109">
    <property type="entry name" value="HTH-type_TetR-like_transc_reg"/>
</dbReference>
<protein>
    <submittedName>
        <fullName evidence="6">AcrR family transcriptional regulator</fullName>
    </submittedName>
</protein>
<dbReference type="InterPro" id="IPR001647">
    <property type="entry name" value="HTH_TetR"/>
</dbReference>
<dbReference type="Proteomes" id="UP001229651">
    <property type="component" value="Unassembled WGS sequence"/>
</dbReference>
<evidence type="ECO:0000313" key="7">
    <source>
        <dbReference type="Proteomes" id="UP001229651"/>
    </source>
</evidence>
<dbReference type="InterPro" id="IPR036271">
    <property type="entry name" value="Tet_transcr_reg_TetR-rel_C_sf"/>
</dbReference>
<dbReference type="InterPro" id="IPR011075">
    <property type="entry name" value="TetR_C"/>
</dbReference>
<reference evidence="6 7" key="1">
    <citation type="submission" date="2023-07" db="EMBL/GenBank/DDBJ databases">
        <title>Sequencing the genomes of 1000 actinobacteria strains.</title>
        <authorList>
            <person name="Klenk H.-P."/>
        </authorList>
    </citation>
    <scope>NUCLEOTIDE SEQUENCE [LARGE SCALE GENOMIC DNA]</scope>
    <source>
        <strain evidence="6 7">DSM 45805</strain>
    </source>
</reference>
<evidence type="ECO:0000256" key="1">
    <source>
        <dbReference type="ARBA" id="ARBA00023015"/>
    </source>
</evidence>
<sequence>MGESSPSRPRRGPRRDPLAHQNVLRAARELVREVGYQQVTMEAIAARAGVGKMTLYRWWPNKAAVVTEAVADQLAPPPLPDTGSVREDAVEYLHGLVSTLTQLGDPSVVAGALTERGEPGRAALRDILRDRFQPGAELLRRGIERGELPAGLPVSAVVESWSGFVLYRIVFRERTPRDDELRALVELLPEAGDQG</sequence>
<keyword evidence="3" id="KW-0804">Transcription</keyword>
<evidence type="ECO:0000313" key="6">
    <source>
        <dbReference type="EMBL" id="MDQ0383165.1"/>
    </source>
</evidence>
<accession>A0ABU0F6E5</accession>
<proteinExistence type="predicted"/>
<feature type="DNA-binding region" description="H-T-H motif" evidence="4">
    <location>
        <begin position="40"/>
        <end position="59"/>
    </location>
</feature>
<keyword evidence="2 4" id="KW-0238">DNA-binding</keyword>
<dbReference type="Gene3D" id="1.10.10.60">
    <property type="entry name" value="Homeodomain-like"/>
    <property type="match status" value="1"/>
</dbReference>
<dbReference type="SUPFAM" id="SSF46689">
    <property type="entry name" value="Homeodomain-like"/>
    <property type="match status" value="1"/>
</dbReference>
<dbReference type="PROSITE" id="PS50977">
    <property type="entry name" value="HTH_TETR_2"/>
    <property type="match status" value="1"/>
</dbReference>
<dbReference type="SUPFAM" id="SSF48498">
    <property type="entry name" value="Tetracyclin repressor-like, C-terminal domain"/>
    <property type="match status" value="1"/>
</dbReference>
<keyword evidence="1" id="KW-0805">Transcription regulation</keyword>
<feature type="domain" description="HTH tetR-type" evidence="5">
    <location>
        <begin position="17"/>
        <end position="77"/>
    </location>
</feature>
<dbReference type="RefSeq" id="WP_306998967.1">
    <property type="nucleotide sequence ID" value="NZ_JAUSUT010000001.1"/>
</dbReference>
<evidence type="ECO:0000259" key="5">
    <source>
        <dbReference type="PROSITE" id="PS50977"/>
    </source>
</evidence>
<dbReference type="PRINTS" id="PR00455">
    <property type="entry name" value="HTHTETR"/>
</dbReference>
<organism evidence="6 7">
    <name type="scientific">Amycolatopsis thermophila</name>
    <dbReference type="NCBI Taxonomy" id="206084"/>
    <lineage>
        <taxon>Bacteria</taxon>
        <taxon>Bacillati</taxon>
        <taxon>Actinomycetota</taxon>
        <taxon>Actinomycetes</taxon>
        <taxon>Pseudonocardiales</taxon>
        <taxon>Pseudonocardiaceae</taxon>
        <taxon>Amycolatopsis</taxon>
    </lineage>
</organism>
<dbReference type="Pfam" id="PF16859">
    <property type="entry name" value="TetR_C_11"/>
    <property type="match status" value="1"/>
</dbReference>
<comment type="caution">
    <text evidence="6">The sequence shown here is derived from an EMBL/GenBank/DDBJ whole genome shotgun (WGS) entry which is preliminary data.</text>
</comment>
<dbReference type="Pfam" id="PF00440">
    <property type="entry name" value="TetR_N"/>
    <property type="match status" value="1"/>
</dbReference>
<dbReference type="InterPro" id="IPR009057">
    <property type="entry name" value="Homeodomain-like_sf"/>
</dbReference>
<dbReference type="PANTHER" id="PTHR30055:SF148">
    <property type="entry name" value="TETR-FAMILY TRANSCRIPTIONAL REGULATOR"/>
    <property type="match status" value="1"/>
</dbReference>
<dbReference type="PANTHER" id="PTHR30055">
    <property type="entry name" value="HTH-TYPE TRANSCRIPTIONAL REGULATOR RUTR"/>
    <property type="match status" value="1"/>
</dbReference>